<organism evidence="1 2">
    <name type="scientific">Flavobacterium rivuli WB 3.3-2 = DSM 21788</name>
    <dbReference type="NCBI Taxonomy" id="1121895"/>
    <lineage>
        <taxon>Bacteria</taxon>
        <taxon>Pseudomonadati</taxon>
        <taxon>Bacteroidota</taxon>
        <taxon>Flavobacteriia</taxon>
        <taxon>Flavobacteriales</taxon>
        <taxon>Flavobacteriaceae</taxon>
        <taxon>Flavobacterium</taxon>
    </lineage>
</organism>
<keyword evidence="2" id="KW-1185">Reference proteome</keyword>
<dbReference type="AlphaFoldDB" id="A0A0A2M6X1"/>
<accession>A0A0A2M6X1</accession>
<dbReference type="EMBL" id="JRLX01000001">
    <property type="protein sequence ID" value="KGO88407.1"/>
    <property type="molecule type" value="Genomic_DNA"/>
</dbReference>
<comment type="caution">
    <text evidence="1">The sequence shown here is derived from an EMBL/GenBank/DDBJ whole genome shotgun (WGS) entry which is preliminary data.</text>
</comment>
<evidence type="ECO:0000313" key="2">
    <source>
        <dbReference type="Proteomes" id="UP000030152"/>
    </source>
</evidence>
<gene>
    <name evidence="1" type="ORF">Q765_00385</name>
</gene>
<protein>
    <submittedName>
        <fullName evidence="1">Uncharacterized protein</fullName>
    </submittedName>
</protein>
<evidence type="ECO:0000313" key="1">
    <source>
        <dbReference type="EMBL" id="KGO88407.1"/>
    </source>
</evidence>
<dbReference type="Proteomes" id="UP000030152">
    <property type="component" value="Unassembled WGS sequence"/>
</dbReference>
<proteinExistence type="predicted"/>
<reference evidence="1 2" key="1">
    <citation type="submission" date="2013-09" db="EMBL/GenBank/DDBJ databases">
        <authorList>
            <person name="Zeng Z."/>
            <person name="Chen C."/>
        </authorList>
    </citation>
    <scope>NUCLEOTIDE SEQUENCE [LARGE SCALE GENOMIC DNA]</scope>
    <source>
        <strain evidence="1 2">WB 3.3-2</strain>
    </source>
</reference>
<dbReference type="RefSeq" id="WP_020211412.1">
    <property type="nucleotide sequence ID" value="NZ_JRLX01000001.1"/>
</dbReference>
<dbReference type="STRING" id="1121895.GCA_000378485_00286"/>
<sequence>MRIVWIRVYDAQTRKYRPGSVSLKYAKDGEYIDSTEAKEGDCKYYHQWQQCQDDCEEFQRKIDIIDTDHASDSRPN</sequence>
<name>A0A0A2M6X1_9FLAO</name>